<dbReference type="PANTHER" id="PTHR48078">
    <property type="entry name" value="THREONINE DEHYDRATASE, MITOCHONDRIAL-RELATED"/>
    <property type="match status" value="1"/>
</dbReference>
<dbReference type="Gene3D" id="3.40.50.1100">
    <property type="match status" value="2"/>
</dbReference>
<evidence type="ECO:0000256" key="6">
    <source>
        <dbReference type="ARBA" id="ARBA00041766"/>
    </source>
</evidence>
<comment type="cofactor">
    <cofactor evidence="1">
        <name>pyridoxal 5'-phosphate</name>
        <dbReference type="ChEBI" id="CHEBI:597326"/>
    </cofactor>
</comment>
<evidence type="ECO:0000256" key="5">
    <source>
        <dbReference type="ARBA" id="ARBA00023239"/>
    </source>
</evidence>
<evidence type="ECO:0000313" key="11">
    <source>
        <dbReference type="Proteomes" id="UP001217089"/>
    </source>
</evidence>
<evidence type="ECO:0000256" key="7">
    <source>
        <dbReference type="ARBA" id="ARBA00042605"/>
    </source>
</evidence>
<dbReference type="Proteomes" id="UP001217089">
    <property type="component" value="Unassembled WGS sequence"/>
</dbReference>
<feature type="domain" description="Tryptophan synthase beta chain-like PALP" evidence="9">
    <location>
        <begin position="20"/>
        <end position="326"/>
    </location>
</feature>
<evidence type="ECO:0000259" key="9">
    <source>
        <dbReference type="Pfam" id="PF00291"/>
    </source>
</evidence>
<dbReference type="Pfam" id="PF00291">
    <property type="entry name" value="PALP"/>
    <property type="match status" value="1"/>
</dbReference>
<dbReference type="PANTHER" id="PTHR48078:SF2">
    <property type="entry name" value="CATABOLIC L-SERINE_THREONINE DEHYDRATASE"/>
    <property type="match status" value="1"/>
</dbReference>
<dbReference type="EMBL" id="JARBDR010000440">
    <property type="protein sequence ID" value="KAJ8312476.1"/>
    <property type="molecule type" value="Genomic_DNA"/>
</dbReference>
<comment type="catalytic activity">
    <reaction evidence="8">
        <text>L-serine = pyruvate + NH4(+)</text>
        <dbReference type="Rhea" id="RHEA:19169"/>
        <dbReference type="ChEBI" id="CHEBI:15361"/>
        <dbReference type="ChEBI" id="CHEBI:28938"/>
        <dbReference type="ChEBI" id="CHEBI:33384"/>
        <dbReference type="EC" id="4.3.1.17"/>
    </reaction>
</comment>
<evidence type="ECO:0000256" key="4">
    <source>
        <dbReference type="ARBA" id="ARBA00022898"/>
    </source>
</evidence>
<evidence type="ECO:0000256" key="3">
    <source>
        <dbReference type="ARBA" id="ARBA00012093"/>
    </source>
</evidence>
<evidence type="ECO:0000256" key="8">
    <source>
        <dbReference type="ARBA" id="ARBA00049406"/>
    </source>
</evidence>
<dbReference type="InterPro" id="IPR001926">
    <property type="entry name" value="TrpB-like_PALP"/>
</dbReference>
<dbReference type="InterPro" id="IPR036052">
    <property type="entry name" value="TrpB-like_PALP_sf"/>
</dbReference>
<comment type="caution">
    <text evidence="10">The sequence shown here is derived from an EMBL/GenBank/DDBJ whole genome shotgun (WGS) entry which is preliminary data.</text>
</comment>
<protein>
    <recommendedName>
        <fullName evidence="3">L-serine ammonia-lyase</fullName>
        <ecNumber evidence="3">4.3.1.17</ecNumber>
    </recommendedName>
    <alternativeName>
        <fullName evidence="6">L-serine deaminase</fullName>
    </alternativeName>
    <alternativeName>
        <fullName evidence="7">L-threonine dehydratase</fullName>
    </alternativeName>
</protein>
<dbReference type="EC" id="4.3.1.17" evidence="3"/>
<comment type="similarity">
    <text evidence="2">Belongs to the serine/threonine dehydratase family.</text>
</comment>
<proteinExistence type="inferred from homology"/>
<name>A0ABQ9F8C9_TEGGR</name>
<dbReference type="InterPro" id="IPR050147">
    <property type="entry name" value="Ser/Thr_Dehydratase"/>
</dbReference>
<organism evidence="10 11">
    <name type="scientific">Tegillarca granosa</name>
    <name type="common">Malaysian cockle</name>
    <name type="synonym">Anadara granosa</name>
    <dbReference type="NCBI Taxonomy" id="220873"/>
    <lineage>
        <taxon>Eukaryota</taxon>
        <taxon>Metazoa</taxon>
        <taxon>Spiralia</taxon>
        <taxon>Lophotrochozoa</taxon>
        <taxon>Mollusca</taxon>
        <taxon>Bivalvia</taxon>
        <taxon>Autobranchia</taxon>
        <taxon>Pteriomorphia</taxon>
        <taxon>Arcoida</taxon>
        <taxon>Arcoidea</taxon>
        <taxon>Arcidae</taxon>
        <taxon>Tegillarca</taxon>
    </lineage>
</organism>
<evidence type="ECO:0000256" key="1">
    <source>
        <dbReference type="ARBA" id="ARBA00001933"/>
    </source>
</evidence>
<evidence type="ECO:0000313" key="10">
    <source>
        <dbReference type="EMBL" id="KAJ8312476.1"/>
    </source>
</evidence>
<accession>A0ABQ9F8C9</accession>
<sequence>MDKNLEKECLNASEHPLHMVTPTIHSAPLSKLAGFPVYLKLENLQIPGSFKIRGVGNFCKKAYKSGCRRIVCASGGNAGLAAAYAAKQLKVPATIVLPTTTPDFVADKLRDYGAEVQVHGSVWDESNKYALKLATDPDCAYVHPFDHPDIWYINLLKSESKFISRQGHATMIAEAKEQLPCQPDVVIASVGGGGLLNGVIEGMWNVGWKHVPVIAMETEGADCLNAAIKDGKLVTLPAITSVAKSLGALTCSKKTFEYYNKHKMHSVLVHDKQAIEACLKFADDHRMLVEPACGASLASVYSDVISKLEKDGKLPEIKSALIVVCGGSGVSLEALQKWKSDFGL</sequence>
<dbReference type="SUPFAM" id="SSF53686">
    <property type="entry name" value="Tryptophan synthase beta subunit-like PLP-dependent enzymes"/>
    <property type="match status" value="1"/>
</dbReference>
<gene>
    <name evidence="10" type="ORF">KUTeg_009849</name>
</gene>
<reference evidence="10 11" key="1">
    <citation type="submission" date="2022-12" db="EMBL/GenBank/DDBJ databases">
        <title>Chromosome-level genome of Tegillarca granosa.</title>
        <authorList>
            <person name="Kim J."/>
        </authorList>
    </citation>
    <scope>NUCLEOTIDE SEQUENCE [LARGE SCALE GENOMIC DNA]</scope>
    <source>
        <strain evidence="10">Teg-2019</strain>
        <tissue evidence="10">Adductor muscle</tissue>
    </source>
</reference>
<keyword evidence="4" id="KW-0663">Pyridoxal phosphate</keyword>
<keyword evidence="5" id="KW-0456">Lyase</keyword>
<evidence type="ECO:0000256" key="2">
    <source>
        <dbReference type="ARBA" id="ARBA00010869"/>
    </source>
</evidence>
<keyword evidence="11" id="KW-1185">Reference proteome</keyword>